<protein>
    <submittedName>
        <fullName evidence="1">Extensin-like</fullName>
    </submittedName>
</protein>
<reference evidence="1" key="2">
    <citation type="submission" date="2023-04" db="EMBL/GenBank/DDBJ databases">
        <authorList>
            <person name="Bruccoleri R.E."/>
            <person name="Oakeley E.J."/>
            <person name="Faust A.-M."/>
            <person name="Dessus-Babus S."/>
            <person name="Altorfer M."/>
            <person name="Burckhardt D."/>
            <person name="Oertli M."/>
            <person name="Naumann U."/>
            <person name="Petersen F."/>
            <person name="Wong J."/>
        </authorList>
    </citation>
    <scope>NUCLEOTIDE SEQUENCE</scope>
    <source>
        <strain evidence="1">GSM-AAB239-AS_SAM_17_03QT</strain>
        <tissue evidence="1">Leaf</tissue>
    </source>
</reference>
<sequence length="72" mass="7403">MVAVVDVWWLGHYSGFGFPVEMVALGDGGGLDGRVGGCGCVGGPGDVGFRESVGGASLVRVWWCSRGGDCWP</sequence>
<dbReference type="AlphaFoldDB" id="A0AAX6I3H6"/>
<dbReference type="Proteomes" id="UP001140949">
    <property type="component" value="Unassembled WGS sequence"/>
</dbReference>
<evidence type="ECO:0000313" key="2">
    <source>
        <dbReference type="Proteomes" id="UP001140949"/>
    </source>
</evidence>
<dbReference type="EMBL" id="JANAVB010005400">
    <property type="protein sequence ID" value="KAJ6847364.1"/>
    <property type="molecule type" value="Genomic_DNA"/>
</dbReference>
<keyword evidence="2" id="KW-1185">Reference proteome</keyword>
<gene>
    <name evidence="1" type="ORF">M6B38_276790</name>
</gene>
<reference evidence="1" key="1">
    <citation type="journal article" date="2023" name="GigaByte">
        <title>Genome assembly of the bearded iris, Iris pallida Lam.</title>
        <authorList>
            <person name="Bruccoleri R.E."/>
            <person name="Oakeley E.J."/>
            <person name="Faust A.M.E."/>
            <person name="Altorfer M."/>
            <person name="Dessus-Babus S."/>
            <person name="Burckhardt D."/>
            <person name="Oertli M."/>
            <person name="Naumann U."/>
            <person name="Petersen F."/>
            <person name="Wong J."/>
        </authorList>
    </citation>
    <scope>NUCLEOTIDE SEQUENCE</scope>
    <source>
        <strain evidence="1">GSM-AAB239-AS_SAM_17_03QT</strain>
    </source>
</reference>
<evidence type="ECO:0000313" key="1">
    <source>
        <dbReference type="EMBL" id="KAJ6847364.1"/>
    </source>
</evidence>
<proteinExistence type="predicted"/>
<organism evidence="1 2">
    <name type="scientific">Iris pallida</name>
    <name type="common">Sweet iris</name>
    <dbReference type="NCBI Taxonomy" id="29817"/>
    <lineage>
        <taxon>Eukaryota</taxon>
        <taxon>Viridiplantae</taxon>
        <taxon>Streptophyta</taxon>
        <taxon>Embryophyta</taxon>
        <taxon>Tracheophyta</taxon>
        <taxon>Spermatophyta</taxon>
        <taxon>Magnoliopsida</taxon>
        <taxon>Liliopsida</taxon>
        <taxon>Asparagales</taxon>
        <taxon>Iridaceae</taxon>
        <taxon>Iridoideae</taxon>
        <taxon>Irideae</taxon>
        <taxon>Iris</taxon>
    </lineage>
</organism>
<comment type="caution">
    <text evidence="1">The sequence shown here is derived from an EMBL/GenBank/DDBJ whole genome shotgun (WGS) entry which is preliminary data.</text>
</comment>
<name>A0AAX6I3H6_IRIPA</name>
<accession>A0AAX6I3H6</accession>